<comment type="caution">
    <text evidence="2">The sequence shown here is derived from an EMBL/GenBank/DDBJ whole genome shotgun (WGS) entry which is preliminary data.</text>
</comment>
<protein>
    <submittedName>
        <fullName evidence="2">Uncharacterized protein</fullName>
    </submittedName>
</protein>
<keyword evidence="1" id="KW-0472">Membrane</keyword>
<reference evidence="2 3" key="1">
    <citation type="submission" date="2018-08" db="EMBL/GenBank/DDBJ databases">
        <title>A genome reference for cultivated species of the human gut microbiota.</title>
        <authorList>
            <person name="Zou Y."/>
            <person name="Xue W."/>
            <person name="Luo G."/>
        </authorList>
    </citation>
    <scope>NUCLEOTIDE SEQUENCE [LARGE SCALE GENOMIC DNA]</scope>
    <source>
        <strain evidence="2 3">AF24-29</strain>
    </source>
</reference>
<organism evidence="2 3">
    <name type="scientific">Holdemania filiformis</name>
    <dbReference type="NCBI Taxonomy" id="61171"/>
    <lineage>
        <taxon>Bacteria</taxon>
        <taxon>Bacillati</taxon>
        <taxon>Bacillota</taxon>
        <taxon>Erysipelotrichia</taxon>
        <taxon>Erysipelotrichales</taxon>
        <taxon>Erysipelotrichaceae</taxon>
        <taxon>Holdemania</taxon>
    </lineage>
</organism>
<gene>
    <name evidence="2" type="ORF">DWY25_07665</name>
</gene>
<evidence type="ECO:0000313" key="2">
    <source>
        <dbReference type="EMBL" id="RGR74956.1"/>
    </source>
</evidence>
<keyword evidence="1" id="KW-1133">Transmembrane helix</keyword>
<feature type="transmembrane region" description="Helical" evidence="1">
    <location>
        <begin position="16"/>
        <end position="36"/>
    </location>
</feature>
<evidence type="ECO:0000256" key="1">
    <source>
        <dbReference type="SAM" id="Phobius"/>
    </source>
</evidence>
<accession>A0A412G3A1</accession>
<keyword evidence="3" id="KW-1185">Reference proteome</keyword>
<keyword evidence="1" id="KW-0812">Transmembrane</keyword>
<dbReference type="AlphaFoldDB" id="A0A412G3A1"/>
<dbReference type="EMBL" id="QRUP01000007">
    <property type="protein sequence ID" value="RGR74956.1"/>
    <property type="molecule type" value="Genomic_DNA"/>
</dbReference>
<proteinExistence type="predicted"/>
<sequence length="106" mass="12020">MKKTSLSENAHLSIELIIQFILLHFNAFEFVSFFSMKRGNLSTGKTNSIPFKCTQRGFFDPMEIDIAEEVCDLVTVNGILCFSAYCIRCDSLMLPEDVLQKISKAE</sequence>
<name>A0A412G3A1_9FIRM</name>
<dbReference type="Proteomes" id="UP000284178">
    <property type="component" value="Unassembled WGS sequence"/>
</dbReference>
<evidence type="ECO:0000313" key="3">
    <source>
        <dbReference type="Proteomes" id="UP000284178"/>
    </source>
</evidence>